<dbReference type="OrthoDB" id="49666at2"/>
<dbReference type="PANTHER" id="PTHR18964:SF149">
    <property type="entry name" value="BIFUNCTIONAL UDP-N-ACETYLGLUCOSAMINE 2-EPIMERASE_N-ACETYLMANNOSAMINE KINASE"/>
    <property type="match status" value="1"/>
</dbReference>
<accession>A0A3D9JNY0</accession>
<sequence length="321" mass="34235">MNNGLLLAFDVGGTYIKAGIIAADGTVLEQSLTQYESCANGTAEEIIAHFISITRELAAKINGDPKARISGIGYAFPGPFDYERGISYIRELNKFEAIYGVNIGEKLRSGCEQDAGIAASLAPGWRLAFENDASLFALGEAVHGAASAYNRVVCMTIGTGLGSGFVENGRLVKRRSDVPENGWLYHVPYENGVADDFVSRRGVLGLAAQLGLRLDEGQDVRELAQAALAGDEPAIRVFRLFGERMGSILEAPLLSYRPDAIVIGGQIAKSGELFLPALAAKLRGAGLNAPILLSENTLLGTFRGIYHLVAGADVYLPEQPF</sequence>
<gene>
    <name evidence="2" type="ORF">DFP98_11435</name>
</gene>
<comment type="similarity">
    <text evidence="1">Belongs to the ROK (NagC/XylR) family.</text>
</comment>
<keyword evidence="2" id="KW-0418">Kinase</keyword>
<dbReference type="GO" id="GO:0016301">
    <property type="term" value="F:kinase activity"/>
    <property type="evidence" value="ECO:0007669"/>
    <property type="project" value="UniProtKB-KW"/>
</dbReference>
<dbReference type="InterPro" id="IPR000600">
    <property type="entry name" value="ROK"/>
</dbReference>
<dbReference type="RefSeq" id="WP_116061994.1">
    <property type="nucleotide sequence ID" value="NZ_QRDZ01000014.1"/>
</dbReference>
<dbReference type="InterPro" id="IPR043129">
    <property type="entry name" value="ATPase_NBD"/>
</dbReference>
<keyword evidence="2" id="KW-0808">Transferase</keyword>
<dbReference type="AlphaFoldDB" id="A0A3D9JNY0"/>
<evidence type="ECO:0000256" key="1">
    <source>
        <dbReference type="ARBA" id="ARBA00006479"/>
    </source>
</evidence>
<name>A0A3D9JNY0_9BACL</name>
<proteinExistence type="inferred from homology"/>
<dbReference type="Proteomes" id="UP000256977">
    <property type="component" value="Unassembled WGS sequence"/>
</dbReference>
<evidence type="ECO:0000313" key="3">
    <source>
        <dbReference type="Proteomes" id="UP000256977"/>
    </source>
</evidence>
<dbReference type="Gene3D" id="3.30.420.40">
    <property type="match status" value="2"/>
</dbReference>
<dbReference type="Pfam" id="PF00480">
    <property type="entry name" value="ROK"/>
    <property type="match status" value="1"/>
</dbReference>
<organism evidence="2 3">
    <name type="scientific">Cohnella phaseoli</name>
    <dbReference type="NCBI Taxonomy" id="456490"/>
    <lineage>
        <taxon>Bacteria</taxon>
        <taxon>Bacillati</taxon>
        <taxon>Bacillota</taxon>
        <taxon>Bacilli</taxon>
        <taxon>Bacillales</taxon>
        <taxon>Paenibacillaceae</taxon>
        <taxon>Cohnella</taxon>
    </lineage>
</organism>
<evidence type="ECO:0000313" key="2">
    <source>
        <dbReference type="EMBL" id="RED75675.1"/>
    </source>
</evidence>
<dbReference type="EMBL" id="QRDZ01000014">
    <property type="protein sequence ID" value="RED75675.1"/>
    <property type="molecule type" value="Genomic_DNA"/>
</dbReference>
<keyword evidence="3" id="KW-1185">Reference proteome</keyword>
<reference evidence="2 3" key="1">
    <citation type="submission" date="2018-07" db="EMBL/GenBank/DDBJ databases">
        <title>Genomic Encyclopedia of Type Strains, Phase III (KMG-III): the genomes of soil and plant-associated and newly described type strains.</title>
        <authorList>
            <person name="Whitman W."/>
        </authorList>
    </citation>
    <scope>NUCLEOTIDE SEQUENCE [LARGE SCALE GENOMIC DNA]</scope>
    <source>
        <strain evidence="2 3">CECT 7287</strain>
    </source>
</reference>
<protein>
    <submittedName>
        <fullName evidence="2">Glucokinase</fullName>
    </submittedName>
</protein>
<comment type="caution">
    <text evidence="2">The sequence shown here is derived from an EMBL/GenBank/DDBJ whole genome shotgun (WGS) entry which is preliminary data.</text>
</comment>
<dbReference type="PANTHER" id="PTHR18964">
    <property type="entry name" value="ROK (REPRESSOR, ORF, KINASE) FAMILY"/>
    <property type="match status" value="1"/>
</dbReference>
<dbReference type="SUPFAM" id="SSF53067">
    <property type="entry name" value="Actin-like ATPase domain"/>
    <property type="match status" value="1"/>
</dbReference>